<name>A0A9P7L063_9HYPO</name>
<evidence type="ECO:0000313" key="3">
    <source>
        <dbReference type="Proteomes" id="UP000750502"/>
    </source>
</evidence>
<reference evidence="2" key="2">
    <citation type="submission" date="2020-10" db="EMBL/GenBank/DDBJ databases">
        <authorList>
            <person name="Peck L.D."/>
            <person name="Nowell R.W."/>
            <person name="Flood J."/>
            <person name="Ryan M.J."/>
            <person name="Barraclough T.G."/>
        </authorList>
    </citation>
    <scope>NUCLEOTIDE SEQUENCE</scope>
    <source>
        <strain evidence="2">IMI 127659i</strain>
    </source>
</reference>
<comment type="caution">
    <text evidence="2">The sequence shown here is derived from an EMBL/GenBank/DDBJ whole genome shotgun (WGS) entry which is preliminary data.</text>
</comment>
<gene>
    <name evidence="2" type="ORF">H9Q72_012761</name>
</gene>
<dbReference type="OrthoDB" id="5152962at2759"/>
<sequence length="151" mass="17145">MKNKPIPIGLKIWAAAKKGYLLRWEYHIPATAQTTARRSLIAARRHTDPHNLAETQRVMLDLAISLPAAAYHIFFNNLFTTPSLIHALHKRGIAATGTARINHGVYHDFVIAKEADRKGQLQNWDFNKLQAMPSEDDLVGQEDFSPYKKPY</sequence>
<dbReference type="Proteomes" id="UP000750502">
    <property type="component" value="Unassembled WGS sequence"/>
</dbReference>
<evidence type="ECO:0000259" key="1">
    <source>
        <dbReference type="Pfam" id="PF13843"/>
    </source>
</evidence>
<dbReference type="AlphaFoldDB" id="A0A9P7L063"/>
<protein>
    <recommendedName>
        <fullName evidence="1">PiggyBac transposable element-derived protein domain-containing protein</fullName>
    </recommendedName>
</protein>
<dbReference type="InterPro" id="IPR029526">
    <property type="entry name" value="PGBD"/>
</dbReference>
<dbReference type="Pfam" id="PF13843">
    <property type="entry name" value="DDE_Tnp_1_7"/>
    <property type="match status" value="1"/>
</dbReference>
<evidence type="ECO:0000313" key="2">
    <source>
        <dbReference type="EMBL" id="KAG5759112.1"/>
    </source>
</evidence>
<proteinExistence type="predicted"/>
<keyword evidence="3" id="KW-1185">Reference proteome</keyword>
<organism evidence="2 3">
    <name type="scientific">Fusarium xylarioides</name>
    <dbReference type="NCBI Taxonomy" id="221167"/>
    <lineage>
        <taxon>Eukaryota</taxon>
        <taxon>Fungi</taxon>
        <taxon>Dikarya</taxon>
        <taxon>Ascomycota</taxon>
        <taxon>Pezizomycotina</taxon>
        <taxon>Sordariomycetes</taxon>
        <taxon>Hypocreomycetidae</taxon>
        <taxon>Hypocreales</taxon>
        <taxon>Nectriaceae</taxon>
        <taxon>Fusarium</taxon>
        <taxon>Fusarium fujikuroi species complex</taxon>
    </lineage>
</organism>
<feature type="domain" description="PiggyBac transposable element-derived protein" evidence="1">
    <location>
        <begin position="1"/>
        <end position="103"/>
    </location>
</feature>
<reference evidence="2" key="1">
    <citation type="journal article" date="2020" name="bioRxiv">
        <title>Historical genomics reveals the evolutionary mechanisms behind multiple outbreaks of the host-specific coffee wilt pathogen Fusarium xylarioides.</title>
        <authorList>
            <person name="Peck D."/>
            <person name="Nowell R.W."/>
            <person name="Flood J."/>
            <person name="Ryan M.J."/>
            <person name="Barraclough T.G."/>
        </authorList>
    </citation>
    <scope>NUCLEOTIDE SEQUENCE</scope>
    <source>
        <strain evidence="2">IMI 127659i</strain>
    </source>
</reference>
<accession>A0A9P7L063</accession>
<dbReference type="EMBL" id="JADFTT010000710">
    <property type="protein sequence ID" value="KAG5759112.1"/>
    <property type="molecule type" value="Genomic_DNA"/>
</dbReference>